<reference evidence="1 2" key="1">
    <citation type="submission" date="2011-09" db="EMBL/GenBank/DDBJ databases">
        <title>The draft genome of Methylobacterium extorquens DSM 13060.</title>
        <authorList>
            <consortium name="US DOE Joint Genome Institute (JGI-PGF)"/>
            <person name="Lucas S."/>
            <person name="Han J."/>
            <person name="Lapidus A."/>
            <person name="Cheng J.-F."/>
            <person name="Goodwin L."/>
            <person name="Pitluck S."/>
            <person name="Peters L."/>
            <person name="Land M.L."/>
            <person name="Hauser L."/>
            <person name="Koskimaki J."/>
            <person name="Halonen O."/>
            <person name="Pirttila A."/>
            <person name="Frank C."/>
            <person name="Woyke T.J."/>
        </authorList>
    </citation>
    <scope>NUCLEOTIDE SEQUENCE [LARGE SCALE GENOMIC DNA]</scope>
    <source>
        <strain evidence="1 2">DSM 13060</strain>
    </source>
</reference>
<dbReference type="EMBL" id="AGJK01000275">
    <property type="protein sequence ID" value="EHP87787.1"/>
    <property type="molecule type" value="Genomic_DNA"/>
</dbReference>
<gene>
    <name evidence="1" type="ORF">MetexDRAFT_5580</name>
</gene>
<dbReference type="RefSeq" id="WP_003605649.1">
    <property type="nucleotide sequence ID" value="NZ_AGJK01000275.1"/>
</dbReference>
<dbReference type="PATRIC" id="fig|882800.3.peg.5424"/>
<evidence type="ECO:0000313" key="1">
    <source>
        <dbReference type="EMBL" id="EHP87787.1"/>
    </source>
</evidence>
<dbReference type="Proteomes" id="UP000004382">
    <property type="component" value="Unassembled WGS sequence"/>
</dbReference>
<protein>
    <submittedName>
        <fullName evidence="1">Uncharacterized protein</fullName>
    </submittedName>
</protein>
<organism evidence="1 2">
    <name type="scientific">Methylorubrum extorquens DSM 13060</name>
    <dbReference type="NCBI Taxonomy" id="882800"/>
    <lineage>
        <taxon>Bacteria</taxon>
        <taxon>Pseudomonadati</taxon>
        <taxon>Pseudomonadota</taxon>
        <taxon>Alphaproteobacteria</taxon>
        <taxon>Hyphomicrobiales</taxon>
        <taxon>Methylobacteriaceae</taxon>
        <taxon>Methylorubrum</taxon>
    </lineage>
</organism>
<comment type="caution">
    <text evidence="1">The sequence shown here is derived from an EMBL/GenBank/DDBJ whole genome shotgun (WGS) entry which is preliminary data.</text>
</comment>
<evidence type="ECO:0000313" key="2">
    <source>
        <dbReference type="Proteomes" id="UP000004382"/>
    </source>
</evidence>
<name>H1KSG7_METEX</name>
<proteinExistence type="predicted"/>
<accession>H1KSG7</accession>
<sequence>MAKSSIRSRPKAPAPSHTVSVLAFPQRRETAARRQAGTRLETAQGTVRLDLSDPTAPVARADLDEGTVQVGGTALGVEAPFVYSESSDSFVIAFSDKPVVWIEGGRLAGIDHAFAVVGAIQDAIALLVDGNPRILAVARVETMTRRLVALDAEIAAGFDRSKAAIRADLSASLVAARRALLAEVGSLKELPTAA</sequence>
<dbReference type="AlphaFoldDB" id="H1KSG7"/>